<dbReference type="PANTHER" id="PTHR30105:SF2">
    <property type="entry name" value="DIVERGENT POLYSACCHARIDE DEACETYLASE SUPERFAMILY"/>
    <property type="match status" value="1"/>
</dbReference>
<reference evidence="2 3" key="1">
    <citation type="submission" date="2019-07" db="EMBL/GenBank/DDBJ databases">
        <title>Whole genome shotgun sequence of Methylobacterium haplocladii NBRC 107714.</title>
        <authorList>
            <person name="Hosoyama A."/>
            <person name="Uohara A."/>
            <person name="Ohji S."/>
            <person name="Ichikawa N."/>
        </authorList>
    </citation>
    <scope>NUCLEOTIDE SEQUENCE [LARGE SCALE GENOMIC DNA]</scope>
    <source>
        <strain evidence="2 3">NBRC 107714</strain>
    </source>
</reference>
<keyword evidence="3" id="KW-1185">Reference proteome</keyword>
<dbReference type="Proteomes" id="UP000321258">
    <property type="component" value="Unassembled WGS sequence"/>
</dbReference>
<dbReference type="AlphaFoldDB" id="A0A512IRD7"/>
<dbReference type="OrthoDB" id="9784811at2"/>
<proteinExistence type="predicted"/>
<evidence type="ECO:0000313" key="3">
    <source>
        <dbReference type="Proteomes" id="UP000321258"/>
    </source>
</evidence>
<evidence type="ECO:0008006" key="4">
    <source>
        <dbReference type="Google" id="ProtNLM"/>
    </source>
</evidence>
<dbReference type="InterPro" id="IPR006837">
    <property type="entry name" value="Divergent_DAC"/>
</dbReference>
<dbReference type="Pfam" id="PF04748">
    <property type="entry name" value="Polysacc_deac_2"/>
    <property type="match status" value="1"/>
</dbReference>
<evidence type="ECO:0000313" key="2">
    <source>
        <dbReference type="EMBL" id="GEP00253.1"/>
    </source>
</evidence>
<protein>
    <recommendedName>
        <fullName evidence="4">Divergent polysaccharide deacetylase family protein</fullName>
    </recommendedName>
</protein>
<gene>
    <name evidence="2" type="ORF">MHA02_26400</name>
</gene>
<organism evidence="2 3">
    <name type="scientific">Methylobacterium haplocladii</name>
    <dbReference type="NCBI Taxonomy" id="1176176"/>
    <lineage>
        <taxon>Bacteria</taxon>
        <taxon>Pseudomonadati</taxon>
        <taxon>Pseudomonadota</taxon>
        <taxon>Alphaproteobacteria</taxon>
        <taxon>Hyphomicrobiales</taxon>
        <taxon>Methylobacteriaceae</taxon>
        <taxon>Methylobacterium</taxon>
    </lineage>
</organism>
<sequence>MSEPSDDILTRPLGFDAPKPSRLAVLRPYARYVAPGLGGVALLGIGLLALTGDPQGGEPQAVATIAVREAIPQARAGTPSDTVEAHTDAPSAPPSLQSSASEVETASGVTVTRPAGTSAPPDAVIIRVPAPDTVRLATAPDARLTERGRHGVMPRIGEGRLRPLDAYARPDDGSGSARIAILVSGVGTGQAATAAAIARLPPAISLALSPYASDLDKVAARAREAGHEILLQAPMEPFDYPDSDPGPQTILTSSRPAENLDRLAWAMSRFSGFVGLVNFMGGKLLSDPSSLEPILKEIGSRGLGFVDDGASQGSKATASALKLKTPAARAEIVLDAMARPEAIDRELARLEAQAKKNGFAMASASAQQLSIDRIARWARDLETRGIRLVPVSTALRGKPPATKVSIVEP</sequence>
<evidence type="ECO:0000256" key="1">
    <source>
        <dbReference type="SAM" id="MobiDB-lite"/>
    </source>
</evidence>
<dbReference type="GO" id="GO:0005975">
    <property type="term" value="P:carbohydrate metabolic process"/>
    <property type="evidence" value="ECO:0007669"/>
    <property type="project" value="InterPro"/>
</dbReference>
<dbReference type="CDD" id="cd10936">
    <property type="entry name" value="CE4_DAC2"/>
    <property type="match status" value="1"/>
</dbReference>
<comment type="caution">
    <text evidence="2">The sequence shown here is derived from an EMBL/GenBank/DDBJ whole genome shotgun (WGS) entry which is preliminary data.</text>
</comment>
<dbReference type="RefSeq" id="WP_147079356.1">
    <property type="nucleotide sequence ID" value="NZ_BJZT01000028.1"/>
</dbReference>
<name>A0A512IRD7_9HYPH</name>
<feature type="region of interest" description="Disordered" evidence="1">
    <location>
        <begin position="75"/>
        <end position="123"/>
    </location>
</feature>
<accession>A0A512IRD7</accession>
<dbReference type="EMBL" id="BJZT01000028">
    <property type="protein sequence ID" value="GEP00253.1"/>
    <property type="molecule type" value="Genomic_DNA"/>
</dbReference>
<dbReference type="PANTHER" id="PTHR30105">
    <property type="entry name" value="UNCHARACTERIZED YIBQ-RELATED"/>
    <property type="match status" value="1"/>
</dbReference>
<dbReference type="SUPFAM" id="SSF88713">
    <property type="entry name" value="Glycoside hydrolase/deacetylase"/>
    <property type="match status" value="1"/>
</dbReference>
<dbReference type="InterPro" id="IPR011330">
    <property type="entry name" value="Glyco_hydro/deAcase_b/a-brl"/>
</dbReference>
<dbReference type="Gene3D" id="3.20.20.370">
    <property type="entry name" value="Glycoside hydrolase/deacetylase"/>
    <property type="match status" value="1"/>
</dbReference>